<keyword evidence="1" id="KW-0472">Membrane</keyword>
<reference evidence="2 3" key="1">
    <citation type="submission" date="2019-06" db="EMBL/GenBank/DDBJ databases">
        <title>Description of Kitasatospora acidophila sp. nov. isolated from pine grove soil, and reclassification of Streptomyces novaecaesareae to Kitasatospora novaeceasareae comb. nov.</title>
        <authorList>
            <person name="Kim M.J."/>
        </authorList>
    </citation>
    <scope>NUCLEOTIDE SEQUENCE [LARGE SCALE GENOMIC DNA]</scope>
    <source>
        <strain evidence="2 3">MMS16-CNU292</strain>
    </source>
</reference>
<dbReference type="EMBL" id="VIGB01000003">
    <property type="protein sequence ID" value="TQF06127.1"/>
    <property type="molecule type" value="Genomic_DNA"/>
</dbReference>
<dbReference type="Proteomes" id="UP000319103">
    <property type="component" value="Unassembled WGS sequence"/>
</dbReference>
<evidence type="ECO:0000313" key="3">
    <source>
        <dbReference type="Proteomes" id="UP000319103"/>
    </source>
</evidence>
<gene>
    <name evidence="2" type="ORF">E6W39_32795</name>
</gene>
<feature type="transmembrane region" description="Helical" evidence="1">
    <location>
        <begin position="59"/>
        <end position="82"/>
    </location>
</feature>
<keyword evidence="3" id="KW-1185">Reference proteome</keyword>
<protein>
    <submittedName>
        <fullName evidence="2">Uncharacterized protein</fullName>
    </submittedName>
</protein>
<name>A0A540WB37_9ACTN</name>
<proteinExistence type="predicted"/>
<keyword evidence="1" id="KW-1133">Transmembrane helix</keyword>
<accession>A0A540WB37</accession>
<organism evidence="2 3">
    <name type="scientific">Kitasatospora acidiphila</name>
    <dbReference type="NCBI Taxonomy" id="2567942"/>
    <lineage>
        <taxon>Bacteria</taxon>
        <taxon>Bacillati</taxon>
        <taxon>Actinomycetota</taxon>
        <taxon>Actinomycetes</taxon>
        <taxon>Kitasatosporales</taxon>
        <taxon>Streptomycetaceae</taxon>
        <taxon>Kitasatospora</taxon>
    </lineage>
</organism>
<sequence length="159" mass="16578">MIDVDVNRTPGWLKARYSLALVVAAWACTVPTLLADDDIGALLRKCQNSPGAPGYVLPLAWAGLVLGIGAVGWGGWQLVAVMRAKSRQFSGGHALLYAVLPVAAIAALLQTAVLQTAIKDSHPRPSPCFGSARLATDWTASTTGLPGAVVRNVKQLPGL</sequence>
<evidence type="ECO:0000256" key="1">
    <source>
        <dbReference type="SAM" id="Phobius"/>
    </source>
</evidence>
<keyword evidence="1" id="KW-0812">Transmembrane</keyword>
<feature type="transmembrane region" description="Helical" evidence="1">
    <location>
        <begin position="94"/>
        <end position="118"/>
    </location>
</feature>
<evidence type="ECO:0000313" key="2">
    <source>
        <dbReference type="EMBL" id="TQF06127.1"/>
    </source>
</evidence>
<dbReference type="OrthoDB" id="3874221at2"/>
<comment type="caution">
    <text evidence="2">The sequence shown here is derived from an EMBL/GenBank/DDBJ whole genome shotgun (WGS) entry which is preliminary data.</text>
</comment>
<dbReference type="AlphaFoldDB" id="A0A540WB37"/>
<dbReference type="RefSeq" id="WP_141636573.1">
    <property type="nucleotide sequence ID" value="NZ_VIGB01000003.1"/>
</dbReference>